<reference evidence="2" key="1">
    <citation type="submission" date="2023-07" db="EMBL/GenBank/DDBJ databases">
        <title>Characterization of two Paracoccaceae strains isolated from Phycosphere and proposal of Xinfangfangia lacusdiani sp. nov.</title>
        <authorList>
            <person name="Deng Y."/>
            <person name="Zhang Y.Q."/>
        </authorList>
    </citation>
    <scope>NUCLEOTIDE SEQUENCE [LARGE SCALE GENOMIC DNA]</scope>
    <source>
        <strain evidence="2">CPCC 101403</strain>
    </source>
</reference>
<dbReference type="EMBL" id="JAVRQI010000003">
    <property type="protein sequence ID" value="MDT1061203.1"/>
    <property type="molecule type" value="Genomic_DNA"/>
</dbReference>
<sequence>MTYINRMIVVEADSRYLTQQVVAMLDEFDEAMESIGTIEQARDEAVQAAEDAASVTEGVRIPPYQPFAARSLAEAAEVPGDMAYINVAGQFFRKDPSGTALTTTDGATWTPAGVLTPFHFGAVPNDMDNDQSAAFNAMSDWLRTQYDTGAGCFRYHIDPCGATWRVDSWNMTNIRQPAITIGSGNLVSFGTGRTVLDAAGSNHVRITGELSIEAPDRSRAPRVGMCIGRAAFGGSPTPIAPDWAGNVRIDGYFSKAAFVNIASEVSRMRLHLTNRARSLTAVCLAHIGHMGTMDELLGGLTSEYVTLPTAADGAMSNILHDYGQLICKRAADFAIPLLGISRANPAVATFNPADLTAAGISPGDAVFFHDHTGMPEIKYRRLIALAVNNGAGSVTLGETGGGNVNSTGYTAYGSGGRMWCSTGPAAIFGNLRSLRMSAGYMLTYGAPSVLVDCSRGTSSDLSFDFQQEAHPETAIQFNIGATAAIIQGCRINLPSANQEAVSSFVRTSTGGTLRIDNFDLTVHGYTGTPSSGIFGGIGVTTLNNARIRVPYTASVPWTGWASFSGTIEVAEVGISRTIRGNVAMASATAAQMQAIASQINTVGKFQGLPCLDTTNNRVLYASGSATNSTWRDGAGTVVYTPS</sequence>
<gene>
    <name evidence="1" type="ORF">RM190_04980</name>
</gene>
<name>A0ABU3EAF4_9RHOB</name>
<evidence type="ECO:0008006" key="3">
    <source>
        <dbReference type="Google" id="ProtNLM"/>
    </source>
</evidence>
<accession>A0ABU3EAF4</accession>
<proteinExistence type="predicted"/>
<evidence type="ECO:0000313" key="1">
    <source>
        <dbReference type="EMBL" id="MDT1061203.1"/>
    </source>
</evidence>
<dbReference type="Proteomes" id="UP001251085">
    <property type="component" value="Unassembled WGS sequence"/>
</dbReference>
<evidence type="ECO:0000313" key="2">
    <source>
        <dbReference type="Proteomes" id="UP001251085"/>
    </source>
</evidence>
<organism evidence="1 2">
    <name type="scientific">Paracoccus broussonetiae</name>
    <dbReference type="NCBI Taxonomy" id="3075834"/>
    <lineage>
        <taxon>Bacteria</taxon>
        <taxon>Pseudomonadati</taxon>
        <taxon>Pseudomonadota</taxon>
        <taxon>Alphaproteobacteria</taxon>
        <taxon>Rhodobacterales</taxon>
        <taxon>Paracoccaceae</taxon>
        <taxon>Paracoccus</taxon>
    </lineage>
</organism>
<protein>
    <recommendedName>
        <fullName evidence="3">Tail spike TSP1/Gp66 N-terminal domain-containing protein</fullName>
    </recommendedName>
</protein>
<comment type="caution">
    <text evidence="1">The sequence shown here is derived from an EMBL/GenBank/DDBJ whole genome shotgun (WGS) entry which is preliminary data.</text>
</comment>
<keyword evidence="2" id="KW-1185">Reference proteome</keyword>